<feature type="region of interest" description="Disordered" evidence="1">
    <location>
        <begin position="72"/>
        <end position="99"/>
    </location>
</feature>
<accession>A0A0B2VRV6</accession>
<organism evidence="2 3">
    <name type="scientific">Toxocara canis</name>
    <name type="common">Canine roundworm</name>
    <dbReference type="NCBI Taxonomy" id="6265"/>
    <lineage>
        <taxon>Eukaryota</taxon>
        <taxon>Metazoa</taxon>
        <taxon>Ecdysozoa</taxon>
        <taxon>Nematoda</taxon>
        <taxon>Chromadorea</taxon>
        <taxon>Rhabditida</taxon>
        <taxon>Spirurina</taxon>
        <taxon>Ascaridomorpha</taxon>
        <taxon>Ascaridoidea</taxon>
        <taxon>Toxocaridae</taxon>
        <taxon>Toxocara</taxon>
    </lineage>
</organism>
<dbReference type="AlphaFoldDB" id="A0A0B2VRV6"/>
<reference evidence="2 3" key="1">
    <citation type="submission" date="2014-11" db="EMBL/GenBank/DDBJ databases">
        <title>Genetic blueprint of the zoonotic pathogen Toxocara canis.</title>
        <authorList>
            <person name="Zhu X.-Q."/>
            <person name="Korhonen P.K."/>
            <person name="Cai H."/>
            <person name="Young N.D."/>
            <person name="Nejsum P."/>
            <person name="von Samson-Himmelstjerna G."/>
            <person name="Boag P.R."/>
            <person name="Tan P."/>
            <person name="Li Q."/>
            <person name="Min J."/>
            <person name="Yang Y."/>
            <person name="Wang X."/>
            <person name="Fang X."/>
            <person name="Hall R.S."/>
            <person name="Hofmann A."/>
            <person name="Sternberg P.W."/>
            <person name="Jex A.R."/>
            <person name="Gasser R.B."/>
        </authorList>
    </citation>
    <scope>NUCLEOTIDE SEQUENCE [LARGE SCALE GENOMIC DNA]</scope>
    <source>
        <strain evidence="2">PN_DK_2014</strain>
    </source>
</reference>
<sequence length="188" mass="21105">MSSTGMPAAEATAKKTTQPVEMVGPPPAIVVRDVSGGEEREPHVTWTKRLSKTIHRRSGSFLNSLVPFRKGDHCREKQHNSSHSPLATPRQRRRASATPTVCYNTCRERTDLHAILRSEMQRRRSADRIYLADATKSALMSPQHGQQPVADSTLLWLPADFASEFPNIAKHCLRDVYLHFDSFLASNM</sequence>
<dbReference type="EMBL" id="JPKZ01001066">
    <property type="protein sequence ID" value="KHN84137.1"/>
    <property type="molecule type" value="Genomic_DNA"/>
</dbReference>
<dbReference type="Proteomes" id="UP000031036">
    <property type="component" value="Unassembled WGS sequence"/>
</dbReference>
<proteinExistence type="predicted"/>
<protein>
    <submittedName>
        <fullName evidence="2">Uncharacterized protein</fullName>
    </submittedName>
</protein>
<name>A0A0B2VRV6_TOXCA</name>
<evidence type="ECO:0000256" key="1">
    <source>
        <dbReference type="SAM" id="MobiDB-lite"/>
    </source>
</evidence>
<dbReference type="OrthoDB" id="5855378at2759"/>
<keyword evidence="3" id="KW-1185">Reference proteome</keyword>
<evidence type="ECO:0000313" key="2">
    <source>
        <dbReference type="EMBL" id="KHN84137.1"/>
    </source>
</evidence>
<evidence type="ECO:0000313" key="3">
    <source>
        <dbReference type="Proteomes" id="UP000031036"/>
    </source>
</evidence>
<comment type="caution">
    <text evidence="2">The sequence shown here is derived from an EMBL/GenBank/DDBJ whole genome shotgun (WGS) entry which is preliminary data.</text>
</comment>
<feature type="region of interest" description="Disordered" evidence="1">
    <location>
        <begin position="1"/>
        <end position="24"/>
    </location>
</feature>
<dbReference type="STRING" id="6265.A0A0B2VRV6"/>
<gene>
    <name evidence="2" type="ORF">Tcan_04660</name>
</gene>